<comment type="pathway">
    <text evidence="1 14">Cofactor biosynthesis; FAD biosynthesis; FAD from FMN: step 1/1.</text>
</comment>
<dbReference type="Gene3D" id="3.40.50.620">
    <property type="entry name" value="HUPs"/>
    <property type="match status" value="1"/>
</dbReference>
<dbReference type="Proteomes" id="UP000199200">
    <property type="component" value="Unassembled WGS sequence"/>
</dbReference>
<proteinExistence type="inferred from homology"/>
<keyword evidence="6 14" id="KW-0548">Nucleotidyltransferase</keyword>
<dbReference type="GO" id="GO:0009231">
    <property type="term" value="P:riboflavin biosynthetic process"/>
    <property type="evidence" value="ECO:0007669"/>
    <property type="project" value="InterPro"/>
</dbReference>
<reference evidence="17" key="1">
    <citation type="submission" date="2016-10" db="EMBL/GenBank/DDBJ databases">
        <authorList>
            <person name="Varghese N."/>
            <person name="Submissions S."/>
        </authorList>
    </citation>
    <scope>NUCLEOTIDE SEQUENCE [LARGE SCALE GENOMIC DNA]</scope>
    <source>
        <strain evidence="17">CGMCC 1.6763</strain>
    </source>
</reference>
<dbReference type="InterPro" id="IPR023465">
    <property type="entry name" value="Riboflavin_kinase_dom_sf"/>
</dbReference>
<evidence type="ECO:0000256" key="12">
    <source>
        <dbReference type="ARBA" id="ARBA00047880"/>
    </source>
</evidence>
<dbReference type="PANTHER" id="PTHR22749">
    <property type="entry name" value="RIBOFLAVIN KINASE/FMN ADENYLYLTRANSFERASE"/>
    <property type="match status" value="1"/>
</dbReference>
<evidence type="ECO:0000256" key="9">
    <source>
        <dbReference type="ARBA" id="ARBA00022827"/>
    </source>
</evidence>
<dbReference type="EMBL" id="FNZF01000001">
    <property type="protein sequence ID" value="SEI68753.1"/>
    <property type="molecule type" value="Genomic_DNA"/>
</dbReference>
<dbReference type="NCBIfam" id="NF004162">
    <property type="entry name" value="PRK05627.1-5"/>
    <property type="match status" value="1"/>
</dbReference>
<keyword evidence="5 14" id="KW-0808">Transferase</keyword>
<dbReference type="UniPathway" id="UPA00276">
    <property type="reaction ID" value="UER00406"/>
</dbReference>
<dbReference type="GO" id="GO:0006747">
    <property type="term" value="P:FAD biosynthetic process"/>
    <property type="evidence" value="ECO:0007669"/>
    <property type="project" value="UniProtKB-UniRule"/>
</dbReference>
<dbReference type="EC" id="2.7.1.26" evidence="14"/>
<evidence type="ECO:0000256" key="4">
    <source>
        <dbReference type="ARBA" id="ARBA00022643"/>
    </source>
</evidence>
<dbReference type="NCBIfam" id="TIGR00083">
    <property type="entry name" value="ribF"/>
    <property type="match status" value="1"/>
</dbReference>
<evidence type="ECO:0000256" key="2">
    <source>
        <dbReference type="ARBA" id="ARBA00005201"/>
    </source>
</evidence>
<evidence type="ECO:0000313" key="16">
    <source>
        <dbReference type="EMBL" id="SEI68753.1"/>
    </source>
</evidence>
<dbReference type="GO" id="GO:0009398">
    <property type="term" value="P:FMN biosynthetic process"/>
    <property type="evidence" value="ECO:0007669"/>
    <property type="project" value="UniProtKB-UniRule"/>
</dbReference>
<dbReference type="Pfam" id="PF06574">
    <property type="entry name" value="FAD_syn"/>
    <property type="match status" value="1"/>
</dbReference>
<keyword evidence="17" id="KW-1185">Reference proteome</keyword>
<dbReference type="FunFam" id="3.40.50.620:FF:000021">
    <property type="entry name" value="Riboflavin biosynthesis protein"/>
    <property type="match status" value="1"/>
</dbReference>
<name>A0A1H6SLH9_9BACL</name>
<feature type="domain" description="Riboflavin kinase" evidence="15">
    <location>
        <begin position="186"/>
        <end position="313"/>
    </location>
</feature>
<keyword evidence="11" id="KW-0511">Multifunctional enzyme</keyword>
<dbReference type="PANTHER" id="PTHR22749:SF6">
    <property type="entry name" value="RIBOFLAVIN KINASE"/>
    <property type="match status" value="1"/>
</dbReference>
<evidence type="ECO:0000256" key="3">
    <source>
        <dbReference type="ARBA" id="ARBA00022630"/>
    </source>
</evidence>
<evidence type="ECO:0000256" key="5">
    <source>
        <dbReference type="ARBA" id="ARBA00022679"/>
    </source>
</evidence>
<keyword evidence="9 14" id="KW-0274">FAD</keyword>
<dbReference type="SMART" id="SM00904">
    <property type="entry name" value="Flavokinase"/>
    <property type="match status" value="1"/>
</dbReference>
<dbReference type="Gene3D" id="2.40.30.30">
    <property type="entry name" value="Riboflavin kinase-like"/>
    <property type="match status" value="1"/>
</dbReference>
<keyword evidence="8 14" id="KW-0418">Kinase</keyword>
<dbReference type="InterPro" id="IPR023468">
    <property type="entry name" value="Riboflavin_kinase"/>
</dbReference>
<evidence type="ECO:0000256" key="10">
    <source>
        <dbReference type="ARBA" id="ARBA00022840"/>
    </source>
</evidence>
<comment type="catalytic activity">
    <reaction evidence="12 14">
        <text>riboflavin + ATP = FMN + ADP + H(+)</text>
        <dbReference type="Rhea" id="RHEA:14357"/>
        <dbReference type="ChEBI" id="CHEBI:15378"/>
        <dbReference type="ChEBI" id="CHEBI:30616"/>
        <dbReference type="ChEBI" id="CHEBI:57986"/>
        <dbReference type="ChEBI" id="CHEBI:58210"/>
        <dbReference type="ChEBI" id="CHEBI:456216"/>
        <dbReference type="EC" id="2.7.1.26"/>
    </reaction>
</comment>
<accession>A0A1H6SLH9</accession>
<protein>
    <recommendedName>
        <fullName evidence="14">Riboflavin biosynthesis protein</fullName>
    </recommendedName>
    <domain>
        <recommendedName>
            <fullName evidence="14">Riboflavin kinase</fullName>
            <ecNumber evidence="14">2.7.1.26</ecNumber>
        </recommendedName>
        <alternativeName>
            <fullName evidence="14">Flavokinase</fullName>
        </alternativeName>
    </domain>
    <domain>
        <recommendedName>
            <fullName evidence="14">FMN adenylyltransferase</fullName>
            <ecNumber evidence="14">2.7.7.2</ecNumber>
        </recommendedName>
        <alternativeName>
            <fullName evidence="14">FAD pyrophosphorylase</fullName>
        </alternativeName>
        <alternativeName>
            <fullName evidence="14">FAD synthase</fullName>
        </alternativeName>
    </domain>
</protein>
<dbReference type="AlphaFoldDB" id="A0A1H6SLH9"/>
<dbReference type="SUPFAM" id="SSF82114">
    <property type="entry name" value="Riboflavin kinase-like"/>
    <property type="match status" value="1"/>
</dbReference>
<dbReference type="STRING" id="426757.SAMN04488127_0187"/>
<keyword evidence="3 14" id="KW-0285">Flavoprotein</keyword>
<dbReference type="NCBIfam" id="NF004160">
    <property type="entry name" value="PRK05627.1-3"/>
    <property type="match status" value="1"/>
</dbReference>
<dbReference type="InterPro" id="IPR002606">
    <property type="entry name" value="Riboflavin_kinase_bac"/>
</dbReference>
<evidence type="ECO:0000256" key="14">
    <source>
        <dbReference type="PIRNR" id="PIRNR004491"/>
    </source>
</evidence>
<evidence type="ECO:0000313" key="17">
    <source>
        <dbReference type="Proteomes" id="UP000199200"/>
    </source>
</evidence>
<keyword evidence="4 14" id="KW-0288">FMN</keyword>
<dbReference type="UniPathway" id="UPA00277">
    <property type="reaction ID" value="UER00407"/>
</dbReference>
<dbReference type="GO" id="GO:0005524">
    <property type="term" value="F:ATP binding"/>
    <property type="evidence" value="ECO:0007669"/>
    <property type="project" value="UniProtKB-UniRule"/>
</dbReference>
<comment type="pathway">
    <text evidence="2 14">Cofactor biosynthesis; FMN biosynthesis; FMN from riboflavin (ATP route): step 1/1.</text>
</comment>
<evidence type="ECO:0000256" key="7">
    <source>
        <dbReference type="ARBA" id="ARBA00022741"/>
    </source>
</evidence>
<dbReference type="PIRSF" id="PIRSF004491">
    <property type="entry name" value="FAD_Synth"/>
    <property type="match status" value="1"/>
</dbReference>
<evidence type="ECO:0000256" key="11">
    <source>
        <dbReference type="ARBA" id="ARBA00023268"/>
    </source>
</evidence>
<organism evidence="16 17">
    <name type="scientific">Bhargavaea ginsengi</name>
    <dbReference type="NCBI Taxonomy" id="426757"/>
    <lineage>
        <taxon>Bacteria</taxon>
        <taxon>Bacillati</taxon>
        <taxon>Bacillota</taxon>
        <taxon>Bacilli</taxon>
        <taxon>Bacillales</taxon>
        <taxon>Caryophanaceae</taxon>
        <taxon>Bhargavaea</taxon>
    </lineage>
</organism>
<sequence>MNKVNIHRIEYPEIPDTEGREYSVAAGFFDGIHRGHQEVIGHALEVARDKGLRPAVMTFDPHPSAVLGNREEVTYITPYDQKMQLLDEMGVDTVFIISFTKEFASMAPEQFIECYIRGLGVRHITSGYDFTFGRFGKGTPDDLEKLSRGDYGVSVIGKVTEEEEKISSTRIRSLLSEGDVAGAAELLGRPLMTDGTVIEGDKRGRLIGFPTANVDPVPGACLPAPGVYAVTFEADGTIYEGVLNAGYRPTFKDPEETFLSVEVHLFDFDGDLYGKFVHVRWIRRIREERKFGGIDELKKQIGLDKQEAKRILDEYLPG</sequence>
<dbReference type="Pfam" id="PF01687">
    <property type="entry name" value="Flavokinase"/>
    <property type="match status" value="1"/>
</dbReference>
<dbReference type="CDD" id="cd02064">
    <property type="entry name" value="FAD_synthetase_N"/>
    <property type="match status" value="1"/>
</dbReference>
<dbReference type="InterPro" id="IPR014729">
    <property type="entry name" value="Rossmann-like_a/b/a_fold"/>
</dbReference>
<evidence type="ECO:0000256" key="6">
    <source>
        <dbReference type="ARBA" id="ARBA00022695"/>
    </source>
</evidence>
<evidence type="ECO:0000256" key="1">
    <source>
        <dbReference type="ARBA" id="ARBA00004726"/>
    </source>
</evidence>
<dbReference type="InterPro" id="IPR015864">
    <property type="entry name" value="FAD_synthase"/>
</dbReference>
<comment type="similarity">
    <text evidence="14">Belongs to the ribF family.</text>
</comment>
<keyword evidence="7 14" id="KW-0547">Nucleotide-binding</keyword>
<dbReference type="GO" id="GO:0008531">
    <property type="term" value="F:riboflavin kinase activity"/>
    <property type="evidence" value="ECO:0007669"/>
    <property type="project" value="UniProtKB-UniRule"/>
</dbReference>
<dbReference type="SUPFAM" id="SSF52374">
    <property type="entry name" value="Nucleotidylyl transferase"/>
    <property type="match status" value="1"/>
</dbReference>
<evidence type="ECO:0000256" key="13">
    <source>
        <dbReference type="ARBA" id="ARBA00049494"/>
    </source>
</evidence>
<evidence type="ECO:0000256" key="8">
    <source>
        <dbReference type="ARBA" id="ARBA00022777"/>
    </source>
</evidence>
<comment type="catalytic activity">
    <reaction evidence="13 14">
        <text>FMN + ATP + H(+) = FAD + diphosphate</text>
        <dbReference type="Rhea" id="RHEA:17237"/>
        <dbReference type="ChEBI" id="CHEBI:15378"/>
        <dbReference type="ChEBI" id="CHEBI:30616"/>
        <dbReference type="ChEBI" id="CHEBI:33019"/>
        <dbReference type="ChEBI" id="CHEBI:57692"/>
        <dbReference type="ChEBI" id="CHEBI:58210"/>
        <dbReference type="EC" id="2.7.7.2"/>
    </reaction>
</comment>
<gene>
    <name evidence="16" type="ORF">SAMN04488127_0187</name>
</gene>
<keyword evidence="10 14" id="KW-0067">ATP-binding</keyword>
<evidence type="ECO:0000259" key="15">
    <source>
        <dbReference type="SMART" id="SM00904"/>
    </source>
</evidence>
<dbReference type="GO" id="GO:0003919">
    <property type="term" value="F:FMN adenylyltransferase activity"/>
    <property type="evidence" value="ECO:0007669"/>
    <property type="project" value="UniProtKB-UniRule"/>
</dbReference>
<dbReference type="EC" id="2.7.7.2" evidence="14"/>
<dbReference type="InterPro" id="IPR015865">
    <property type="entry name" value="Riboflavin_kinase_bac/euk"/>
</dbReference>